<evidence type="ECO:0000256" key="1">
    <source>
        <dbReference type="SAM" id="MobiDB-lite"/>
    </source>
</evidence>
<gene>
    <name evidence="2" type="ORF">Fot_07720</name>
</gene>
<organism evidence="2 3">
    <name type="scientific">Forsythia ovata</name>
    <dbReference type="NCBI Taxonomy" id="205694"/>
    <lineage>
        <taxon>Eukaryota</taxon>
        <taxon>Viridiplantae</taxon>
        <taxon>Streptophyta</taxon>
        <taxon>Embryophyta</taxon>
        <taxon>Tracheophyta</taxon>
        <taxon>Spermatophyta</taxon>
        <taxon>Magnoliopsida</taxon>
        <taxon>eudicotyledons</taxon>
        <taxon>Gunneridae</taxon>
        <taxon>Pentapetalae</taxon>
        <taxon>asterids</taxon>
        <taxon>lamiids</taxon>
        <taxon>Lamiales</taxon>
        <taxon>Oleaceae</taxon>
        <taxon>Forsythieae</taxon>
        <taxon>Forsythia</taxon>
    </lineage>
</organism>
<feature type="region of interest" description="Disordered" evidence="1">
    <location>
        <begin position="1"/>
        <end position="48"/>
    </location>
</feature>
<dbReference type="Proteomes" id="UP001604277">
    <property type="component" value="Unassembled WGS sequence"/>
</dbReference>
<feature type="compositionally biased region" description="Basic and acidic residues" evidence="1">
    <location>
        <begin position="109"/>
        <end position="122"/>
    </location>
</feature>
<proteinExistence type="predicted"/>
<keyword evidence="3" id="KW-1185">Reference proteome</keyword>
<accession>A0ABD1WWM4</accession>
<comment type="caution">
    <text evidence="2">The sequence shown here is derived from an EMBL/GenBank/DDBJ whole genome shotgun (WGS) entry which is preliminary data.</text>
</comment>
<feature type="compositionally biased region" description="Basic residues" evidence="1">
    <location>
        <begin position="29"/>
        <end position="38"/>
    </location>
</feature>
<name>A0ABD1WWM4_9LAMI</name>
<sequence length="132" mass="15541">MARARDNHTQQRYNHGGLVNPKPPDGRTRHQIRHRQGTHQRPFPGTRSNYAAEIIEPIPNSHTGMNASNQEMLVGKVGPRKSKKQFTSLYCAYHRFYRYRTEDCRDKQTLAEQETQKKDHPSFRGNKWRNIQ</sequence>
<protein>
    <submittedName>
        <fullName evidence="2">Uncharacterized protein</fullName>
    </submittedName>
</protein>
<evidence type="ECO:0000313" key="3">
    <source>
        <dbReference type="Proteomes" id="UP001604277"/>
    </source>
</evidence>
<evidence type="ECO:0000313" key="2">
    <source>
        <dbReference type="EMBL" id="KAL2554101.1"/>
    </source>
</evidence>
<dbReference type="EMBL" id="JBFOLJ010000002">
    <property type="protein sequence ID" value="KAL2554101.1"/>
    <property type="molecule type" value="Genomic_DNA"/>
</dbReference>
<dbReference type="AlphaFoldDB" id="A0ABD1WWM4"/>
<reference evidence="3" key="1">
    <citation type="submission" date="2024-07" db="EMBL/GenBank/DDBJ databases">
        <title>Two chromosome-level genome assemblies of Korean endemic species Abeliophyllum distichum and Forsythia ovata (Oleaceae).</title>
        <authorList>
            <person name="Jang H."/>
        </authorList>
    </citation>
    <scope>NUCLEOTIDE SEQUENCE [LARGE SCALE GENOMIC DNA]</scope>
</reference>
<feature type="region of interest" description="Disordered" evidence="1">
    <location>
        <begin position="109"/>
        <end position="132"/>
    </location>
</feature>